<keyword evidence="3 6" id="KW-0479">Metal-binding</keyword>
<feature type="transmembrane region" description="Helical" evidence="7">
    <location>
        <begin position="397"/>
        <end position="419"/>
    </location>
</feature>
<dbReference type="OMA" id="WSMQTPR"/>
<evidence type="ECO:0000313" key="9">
    <source>
        <dbReference type="Proteomes" id="UP000029665"/>
    </source>
</evidence>
<comment type="cofactor">
    <cofactor evidence="1 6">
        <name>Mg(2+)</name>
        <dbReference type="ChEBI" id="CHEBI:18420"/>
    </cofactor>
</comment>
<dbReference type="InterPro" id="IPR008949">
    <property type="entry name" value="Isoprenoid_synthase_dom_sf"/>
</dbReference>
<keyword evidence="9" id="KW-1185">Reference proteome</keyword>
<dbReference type="PANTHER" id="PTHR35201:SF4">
    <property type="entry name" value="BETA-PINACENE SYNTHASE-RELATED"/>
    <property type="match status" value="1"/>
</dbReference>
<dbReference type="GO" id="GO:0010333">
    <property type="term" value="F:terpene synthase activity"/>
    <property type="evidence" value="ECO:0007669"/>
    <property type="project" value="InterPro"/>
</dbReference>
<gene>
    <name evidence="8" type="ORF">BN946_scf184836.g8</name>
</gene>
<proteinExistence type="inferred from homology"/>
<protein>
    <recommendedName>
        <fullName evidence="6">Terpene synthase</fullName>
        <ecNumber evidence="6">4.2.3.-</ecNumber>
    </recommendedName>
</protein>
<evidence type="ECO:0000256" key="6">
    <source>
        <dbReference type="RuleBase" id="RU366034"/>
    </source>
</evidence>
<keyword evidence="7" id="KW-0472">Membrane</keyword>
<keyword evidence="7" id="KW-0812">Transmembrane</keyword>
<dbReference type="Gene3D" id="1.10.600.10">
    <property type="entry name" value="Farnesyl Diphosphate Synthase"/>
    <property type="match status" value="1"/>
</dbReference>
<dbReference type="Proteomes" id="UP000029665">
    <property type="component" value="Unassembled WGS sequence"/>
</dbReference>
<dbReference type="GO" id="GO:0008299">
    <property type="term" value="P:isoprenoid biosynthetic process"/>
    <property type="evidence" value="ECO:0007669"/>
    <property type="project" value="UniProtKB-ARBA"/>
</dbReference>
<dbReference type="PANTHER" id="PTHR35201">
    <property type="entry name" value="TERPENE SYNTHASE"/>
    <property type="match status" value="1"/>
</dbReference>
<keyword evidence="4 6" id="KW-0460">Magnesium</keyword>
<dbReference type="Pfam" id="PF19086">
    <property type="entry name" value="Terpene_syn_C_2"/>
    <property type="match status" value="1"/>
</dbReference>
<name>A0A060SCC7_PYCCI</name>
<dbReference type="InterPro" id="IPR034686">
    <property type="entry name" value="Terpene_cyclase-like_2"/>
</dbReference>
<dbReference type="GO" id="GO:0046872">
    <property type="term" value="F:metal ion binding"/>
    <property type="evidence" value="ECO:0007669"/>
    <property type="project" value="UniProtKB-KW"/>
</dbReference>
<evidence type="ECO:0000313" key="8">
    <source>
        <dbReference type="EMBL" id="CDO69934.1"/>
    </source>
</evidence>
<dbReference type="HOGENOM" id="CLU_042538_2_0_1"/>
<sequence>MSVAHLRAFPPQFRLKDLTAITSPVMEFKVNPNQESAAQVAEAWFDRCNVYGGAKKLRFLSYRFDAYAGMSFPDADTAHLETCMMFFFWAFSFDDLSDEGSLQSKPDAVQVGVDISMKVLRYPEAARPDFSYAAMLHEYVTKLDYNHTVDDLFASIWRQFARAIESWMKSQVEQARNRSTDEIPSVEEFIVLRRRTIGGPIVEAMVEYSLDLQIPEHVWEHPVLQEMSKAMIDIMTWPNDLCSFNVRRSAPTHLLTLSNRVPCHPQKEQADGDFQNLVFCIMIERDTDLQNAVDILTDMLAQRVVDYMRYKSQLPSFGAEVDSELARYTKALEQYTQGTIVWYYQSPRYFRSQEVLGKAEIMVSVYERTAPADKPMPIGRIAEKSTSLEPLRPSVAAFAYAAVLFWFVLCTAYLVLFLPSTLRLMRQFRAAP</sequence>
<keyword evidence="5 6" id="KW-0456">Lyase</keyword>
<evidence type="ECO:0000256" key="7">
    <source>
        <dbReference type="SAM" id="Phobius"/>
    </source>
</evidence>
<comment type="caution">
    <text evidence="8">The sequence shown here is derived from an EMBL/GenBank/DDBJ whole genome shotgun (WGS) entry which is preliminary data.</text>
</comment>
<evidence type="ECO:0000256" key="2">
    <source>
        <dbReference type="ARBA" id="ARBA00006333"/>
    </source>
</evidence>
<evidence type="ECO:0000256" key="4">
    <source>
        <dbReference type="ARBA" id="ARBA00022842"/>
    </source>
</evidence>
<evidence type="ECO:0000256" key="3">
    <source>
        <dbReference type="ARBA" id="ARBA00022723"/>
    </source>
</evidence>
<reference evidence="8" key="1">
    <citation type="submission" date="2014-01" db="EMBL/GenBank/DDBJ databases">
        <title>The genome of the white-rot fungus Pycnoporus cinnabarinus: a basidiomycete model with a versatile arsenal for lignocellulosic biomass breakdown.</title>
        <authorList>
            <person name="Levasseur A."/>
            <person name="Lomascolo A."/>
            <person name="Ruiz-Duenas F.J."/>
            <person name="Uzan E."/>
            <person name="Piumi F."/>
            <person name="Kues U."/>
            <person name="Ram A.F.J."/>
            <person name="Murat C."/>
            <person name="Haon M."/>
            <person name="Benoit I."/>
            <person name="Arfi Y."/>
            <person name="Chevret D."/>
            <person name="Drula E."/>
            <person name="Kwon M.J."/>
            <person name="Gouret P."/>
            <person name="Lesage-Meessen L."/>
            <person name="Lombard V."/>
            <person name="Mariette J."/>
            <person name="Noirot C."/>
            <person name="Park J."/>
            <person name="Patyshakuliyeva A."/>
            <person name="Wieneger R.A.B."/>
            <person name="Wosten H.A.B."/>
            <person name="Martin F."/>
            <person name="Coutinho P.M."/>
            <person name="de Vries R."/>
            <person name="Martinez A.T."/>
            <person name="Klopp C."/>
            <person name="Pontarotti P."/>
            <person name="Henrissat B."/>
            <person name="Record E."/>
        </authorList>
    </citation>
    <scope>NUCLEOTIDE SEQUENCE [LARGE SCALE GENOMIC DNA]</scope>
    <source>
        <strain evidence="8">BRFM137</strain>
    </source>
</reference>
<accession>A0A060SCC7</accession>
<dbReference type="AlphaFoldDB" id="A0A060SCC7"/>
<dbReference type="SUPFAM" id="SSF48576">
    <property type="entry name" value="Terpenoid synthases"/>
    <property type="match status" value="1"/>
</dbReference>
<dbReference type="OrthoDB" id="6486656at2759"/>
<organism evidence="8 9">
    <name type="scientific">Pycnoporus cinnabarinus</name>
    <name type="common">Cinnabar-red polypore</name>
    <name type="synonym">Trametes cinnabarina</name>
    <dbReference type="NCBI Taxonomy" id="5643"/>
    <lineage>
        <taxon>Eukaryota</taxon>
        <taxon>Fungi</taxon>
        <taxon>Dikarya</taxon>
        <taxon>Basidiomycota</taxon>
        <taxon>Agaricomycotina</taxon>
        <taxon>Agaricomycetes</taxon>
        <taxon>Polyporales</taxon>
        <taxon>Polyporaceae</taxon>
        <taxon>Trametes</taxon>
    </lineage>
</organism>
<evidence type="ECO:0000256" key="1">
    <source>
        <dbReference type="ARBA" id="ARBA00001946"/>
    </source>
</evidence>
<dbReference type="EMBL" id="CCBP010000059">
    <property type="protein sequence ID" value="CDO69934.1"/>
    <property type="molecule type" value="Genomic_DNA"/>
</dbReference>
<keyword evidence="7" id="KW-1133">Transmembrane helix</keyword>
<comment type="similarity">
    <text evidence="2 6">Belongs to the terpene synthase family.</text>
</comment>
<dbReference type="EC" id="4.2.3.-" evidence="6"/>
<evidence type="ECO:0000256" key="5">
    <source>
        <dbReference type="ARBA" id="ARBA00023239"/>
    </source>
</evidence>